<proteinExistence type="predicted"/>
<dbReference type="EMBL" id="CAJVCH010526353">
    <property type="protein sequence ID" value="CAG7822445.1"/>
    <property type="molecule type" value="Genomic_DNA"/>
</dbReference>
<keyword evidence="2" id="KW-1185">Reference proteome</keyword>
<dbReference type="AlphaFoldDB" id="A0A8J2KZU0"/>
<reference evidence="1" key="1">
    <citation type="submission" date="2021-06" db="EMBL/GenBank/DDBJ databases">
        <authorList>
            <person name="Hodson N. C."/>
            <person name="Mongue J. A."/>
            <person name="Jaron S. K."/>
        </authorList>
    </citation>
    <scope>NUCLEOTIDE SEQUENCE</scope>
</reference>
<evidence type="ECO:0000313" key="1">
    <source>
        <dbReference type="EMBL" id="CAG7822445.1"/>
    </source>
</evidence>
<accession>A0A8J2KZU0</accession>
<gene>
    <name evidence="1" type="ORF">AFUS01_LOCUS32718</name>
</gene>
<dbReference type="Proteomes" id="UP000708208">
    <property type="component" value="Unassembled WGS sequence"/>
</dbReference>
<organism evidence="1 2">
    <name type="scientific">Allacma fusca</name>
    <dbReference type="NCBI Taxonomy" id="39272"/>
    <lineage>
        <taxon>Eukaryota</taxon>
        <taxon>Metazoa</taxon>
        <taxon>Ecdysozoa</taxon>
        <taxon>Arthropoda</taxon>
        <taxon>Hexapoda</taxon>
        <taxon>Collembola</taxon>
        <taxon>Symphypleona</taxon>
        <taxon>Sminthuridae</taxon>
        <taxon>Allacma</taxon>
    </lineage>
</organism>
<sequence length="62" mass="6964">EHPRTVTGSFRVLLNIDLRKEAITFNVDFSAIHLYGTNVSNPEDENNFLRKGASEIMGEAEV</sequence>
<comment type="caution">
    <text evidence="1">The sequence shown here is derived from an EMBL/GenBank/DDBJ whole genome shotgun (WGS) entry which is preliminary data.</text>
</comment>
<protein>
    <submittedName>
        <fullName evidence="1">Uncharacterized protein</fullName>
    </submittedName>
</protein>
<name>A0A8J2KZU0_9HEXA</name>
<dbReference type="OrthoDB" id="2789670at2759"/>
<feature type="non-terminal residue" evidence="1">
    <location>
        <position position="1"/>
    </location>
</feature>
<evidence type="ECO:0000313" key="2">
    <source>
        <dbReference type="Proteomes" id="UP000708208"/>
    </source>
</evidence>